<feature type="compositionally biased region" description="Polar residues" evidence="4">
    <location>
        <begin position="314"/>
        <end position="329"/>
    </location>
</feature>
<dbReference type="SMART" id="SM00360">
    <property type="entry name" value="RRM"/>
    <property type="match status" value="2"/>
</dbReference>
<feature type="region of interest" description="Disordered" evidence="4">
    <location>
        <begin position="1008"/>
        <end position="1051"/>
    </location>
</feature>
<evidence type="ECO:0000256" key="4">
    <source>
        <dbReference type="SAM" id="MobiDB-lite"/>
    </source>
</evidence>
<dbReference type="AlphaFoldDB" id="A0A8H7DTN6"/>
<feature type="compositionally biased region" description="Acidic residues" evidence="4">
    <location>
        <begin position="506"/>
        <end position="517"/>
    </location>
</feature>
<feature type="compositionally biased region" description="Polar residues" evidence="4">
    <location>
        <begin position="157"/>
        <end position="197"/>
    </location>
</feature>
<dbReference type="OrthoDB" id="271725at2759"/>
<feature type="region of interest" description="Disordered" evidence="4">
    <location>
        <begin position="1105"/>
        <end position="1129"/>
    </location>
</feature>
<evidence type="ECO:0000256" key="1">
    <source>
        <dbReference type="ARBA" id="ARBA00022737"/>
    </source>
</evidence>
<evidence type="ECO:0000313" key="7">
    <source>
        <dbReference type="Proteomes" id="UP000623687"/>
    </source>
</evidence>
<evidence type="ECO:0000256" key="2">
    <source>
        <dbReference type="ARBA" id="ARBA00022884"/>
    </source>
</evidence>
<dbReference type="RefSeq" id="XP_036631542.1">
    <property type="nucleotide sequence ID" value="XM_036775523.1"/>
</dbReference>
<dbReference type="Gene3D" id="3.30.70.330">
    <property type="match status" value="2"/>
</dbReference>
<evidence type="ECO:0000259" key="5">
    <source>
        <dbReference type="PROSITE" id="PS50102"/>
    </source>
</evidence>
<dbReference type="InterPro" id="IPR035979">
    <property type="entry name" value="RBD_domain_sf"/>
</dbReference>
<keyword evidence="1" id="KW-0677">Repeat</keyword>
<feature type="compositionally biased region" description="Polar residues" evidence="4">
    <location>
        <begin position="925"/>
        <end position="962"/>
    </location>
</feature>
<dbReference type="GeneID" id="59375784"/>
<feature type="region of interest" description="Disordered" evidence="4">
    <location>
        <begin position="252"/>
        <end position="331"/>
    </location>
</feature>
<feature type="compositionally biased region" description="Basic and acidic residues" evidence="4">
    <location>
        <begin position="1110"/>
        <end position="1129"/>
    </location>
</feature>
<feature type="domain" description="RRM" evidence="5">
    <location>
        <begin position="384"/>
        <end position="480"/>
    </location>
</feature>
<dbReference type="InterPro" id="IPR012677">
    <property type="entry name" value="Nucleotide-bd_a/b_plait_sf"/>
</dbReference>
<feature type="region of interest" description="Disordered" evidence="4">
    <location>
        <begin position="363"/>
        <end position="383"/>
    </location>
</feature>
<feature type="region of interest" description="Disordered" evidence="4">
    <location>
        <begin position="484"/>
        <end position="518"/>
    </location>
</feature>
<gene>
    <name evidence="6" type="ORF">PC9H_005966</name>
</gene>
<feature type="region of interest" description="Disordered" evidence="4">
    <location>
        <begin position="1"/>
        <end position="227"/>
    </location>
</feature>
<organism evidence="6 7">
    <name type="scientific">Pleurotus ostreatus</name>
    <name type="common">Oyster mushroom</name>
    <name type="synonym">White-rot fungus</name>
    <dbReference type="NCBI Taxonomy" id="5322"/>
    <lineage>
        <taxon>Eukaryota</taxon>
        <taxon>Fungi</taxon>
        <taxon>Dikarya</taxon>
        <taxon>Basidiomycota</taxon>
        <taxon>Agaricomycotina</taxon>
        <taxon>Agaricomycetes</taxon>
        <taxon>Agaricomycetidae</taxon>
        <taxon>Agaricales</taxon>
        <taxon>Pleurotineae</taxon>
        <taxon>Pleurotaceae</taxon>
        <taxon>Pleurotus</taxon>
    </lineage>
</organism>
<feature type="compositionally biased region" description="Polar residues" evidence="4">
    <location>
        <begin position="1008"/>
        <end position="1026"/>
    </location>
</feature>
<protein>
    <recommendedName>
        <fullName evidence="5">RRM domain-containing protein</fullName>
    </recommendedName>
</protein>
<feature type="compositionally biased region" description="Polar residues" evidence="4">
    <location>
        <begin position="1"/>
        <end position="24"/>
    </location>
</feature>
<sequence length="1129" mass="121320">MQAQESSPSTSPDPGNPTSSSPSRPSFDGETDQPSQSTDGGDMEAAVSFGSMDASLSGDNEADTSWNSWQSKDSDETDVSHNSAKTKDSDHSAVSSVNTFASASESMGSQDVEVITSPTVSQGAGSRDQTSNNRRRSDSTSSTSAQPPNRYAYPDSYSETNPYVYPTSSAPSTDRPSHSTSSVMKPSIPSFSTSHPPTNIKDEFSSNAASKPIHHTSSNVADNTTVPKPGIALRKRFNASIPIINPADRSVVRTPSMKTHELPPIEAGSAGPDGTLLAVEEETQTSGNRTVVPSPLPTPTDAGTTERRLEDNRLTSATSDSGEANQAAYSSKPPINLSDLLAEAQARRVAAAAAERDNAASVMSASSAESGKPSSTSTSTFKSPNVYINGLPPYFPEDELLALATPFGVVRSVRSFTRHVDIGNSLGGSGYGGNADAGIMIGGKKASGYGFVLFENVDAAERCIEGLKKFRNLHPSFSKQIHKIPGTPYTAMHSDSSRQSASGSQYDDDGDLEDEGPDSFKARMERLEDKSSTNLYIEGLPLSIDGQLLAALVSPHQIKSSRFFQTKLSHPPRIIAFVRLETRVGAEEVVERLHGRMVRGWNDAGSRISVRFADTSEQRELRRTERQMRQGQPVDSSASKLTIAQAALLNLRGRDLQPALSPSLSSLSGSSMASLAGRRATATFSAAQRPTDFTSNAHLGFRQDYPTAIHQFNASMTSPTFSTNGGPYTSAQLLDSLRGGYDAEDMSHDQRHQRYSRSHFGDAETHTNAITADDALSGRYPVIGSGQRVDASASTEISPFLGAGVTGIGMGLRGMGIGFPNRQQRLQTFPANGYTPTEEIILQAHRSRASQPRSTNFARAARYGKGNGTVRDTGADAGNWVKGRSTLPSKSGHRPAPSTYDHQEDDFHSNFRHNGRSLNDDVLPASSNDVLPASSNNHLPDNFQQQSAHGQQTHMRSTTVPHPNRSITAIRHQQHSSISNPHSTISATQHNVALQATTNSNKFLNMDATNGHETNTNNSIQVSKQGNLHHQHQRTPSDAYKNDDRSNSAFRRGSRVMRADIREQDSPNISPTLTCGSQTPSTLSPATPYFGSFSAQLDSLQNHKPAMHGGHVEMKNLNERRDGGLHSGR</sequence>
<dbReference type="PROSITE" id="PS50102">
    <property type="entry name" value="RRM"/>
    <property type="match status" value="2"/>
</dbReference>
<evidence type="ECO:0000313" key="6">
    <source>
        <dbReference type="EMBL" id="KAF7430264.1"/>
    </source>
</evidence>
<dbReference type="InterPro" id="IPR000504">
    <property type="entry name" value="RRM_dom"/>
</dbReference>
<reference evidence="6" key="1">
    <citation type="submission" date="2019-07" db="EMBL/GenBank/DDBJ databases">
        <authorList>
            <person name="Palmer J.M."/>
        </authorList>
    </citation>
    <scope>NUCLEOTIDE SEQUENCE</scope>
    <source>
        <strain evidence="6">PC9</strain>
    </source>
</reference>
<comment type="caution">
    <text evidence="6">The sequence shown here is derived from an EMBL/GenBank/DDBJ whole genome shotgun (WGS) entry which is preliminary data.</text>
</comment>
<dbReference type="Proteomes" id="UP000623687">
    <property type="component" value="Unassembled WGS sequence"/>
</dbReference>
<accession>A0A8H7DTN6</accession>
<dbReference type="PANTHER" id="PTHR24012">
    <property type="entry name" value="RNA BINDING PROTEIN"/>
    <property type="match status" value="1"/>
</dbReference>
<feature type="region of interest" description="Disordered" evidence="4">
    <location>
        <begin position="864"/>
        <end position="962"/>
    </location>
</feature>
<keyword evidence="7" id="KW-1185">Reference proteome</keyword>
<dbReference type="GO" id="GO:0003723">
    <property type="term" value="F:RNA binding"/>
    <property type="evidence" value="ECO:0007669"/>
    <property type="project" value="UniProtKB-UniRule"/>
</dbReference>
<evidence type="ECO:0000256" key="3">
    <source>
        <dbReference type="PROSITE-ProRule" id="PRU00176"/>
    </source>
</evidence>
<feature type="domain" description="RRM" evidence="5">
    <location>
        <begin position="533"/>
        <end position="615"/>
    </location>
</feature>
<dbReference type="EMBL" id="JACETU010000004">
    <property type="protein sequence ID" value="KAF7430264.1"/>
    <property type="molecule type" value="Genomic_DNA"/>
</dbReference>
<feature type="compositionally biased region" description="Basic and acidic residues" evidence="4">
    <location>
        <begin position="304"/>
        <end position="313"/>
    </location>
</feature>
<dbReference type="VEuPathDB" id="FungiDB:PC9H_005966"/>
<feature type="compositionally biased region" description="Polar residues" evidence="4">
    <location>
        <begin position="92"/>
        <end position="109"/>
    </location>
</feature>
<name>A0A8H7DTN6_PLEOS</name>
<dbReference type="SUPFAM" id="SSF54928">
    <property type="entry name" value="RNA-binding domain, RBD"/>
    <property type="match status" value="2"/>
</dbReference>
<feature type="compositionally biased region" description="Polar residues" evidence="4">
    <location>
        <begin position="205"/>
        <end position="226"/>
    </location>
</feature>
<keyword evidence="2 3" id="KW-0694">RNA-binding</keyword>
<proteinExistence type="predicted"/>